<feature type="domain" description="Methyltransferase" evidence="5">
    <location>
        <begin position="135"/>
        <end position="221"/>
    </location>
</feature>
<dbReference type="HOGENOM" id="CLU_089659_0_0_4"/>
<dbReference type="Gene3D" id="3.40.50.150">
    <property type="entry name" value="Vaccinia Virus protein VP39"/>
    <property type="match status" value="1"/>
</dbReference>
<dbReference type="EMBL" id="CP001674">
    <property type="protein sequence ID" value="ACT50043.1"/>
    <property type="molecule type" value="Genomic_DNA"/>
</dbReference>
<keyword evidence="7" id="KW-1185">Reference proteome</keyword>
<dbReference type="OrthoDB" id="5611641at2"/>
<evidence type="ECO:0000256" key="3">
    <source>
        <dbReference type="ARBA" id="ARBA00022691"/>
    </source>
</evidence>
<keyword evidence="4" id="KW-0472">Membrane</keyword>
<dbReference type="InterPro" id="IPR026170">
    <property type="entry name" value="FAM173A/B"/>
</dbReference>
<dbReference type="InterPro" id="IPR041698">
    <property type="entry name" value="Methyltransf_25"/>
</dbReference>
<protein>
    <recommendedName>
        <fullName evidence="5">Methyltransferase domain-containing protein</fullName>
    </recommendedName>
</protein>
<proteinExistence type="predicted"/>
<reference evidence="7" key="1">
    <citation type="submission" date="2009-07" db="EMBL/GenBank/DDBJ databases">
        <title>Complete sequence of chromosome of Methylovorus sp. SIP3-4.</title>
        <authorList>
            <person name="Lucas S."/>
            <person name="Copeland A."/>
            <person name="Lapidus A."/>
            <person name="Glavina del Rio T."/>
            <person name="Tice H."/>
            <person name="Bruce D."/>
            <person name="Goodwin L."/>
            <person name="Pitluck S."/>
            <person name="Clum A."/>
            <person name="Larimer F."/>
            <person name="Land M."/>
            <person name="Hauser L."/>
            <person name="Kyrpides N."/>
            <person name="Mikhailova N."/>
            <person name="Kayluzhnaya M."/>
            <person name="Chistoserdova L."/>
        </authorList>
    </citation>
    <scope>NUCLEOTIDE SEQUENCE [LARGE SCALE GENOMIC DNA]</scope>
    <source>
        <strain evidence="7">SIP3-4</strain>
    </source>
</reference>
<dbReference type="GO" id="GO:0016279">
    <property type="term" value="F:protein-lysine N-methyltransferase activity"/>
    <property type="evidence" value="ECO:0007669"/>
    <property type="project" value="InterPro"/>
</dbReference>
<evidence type="ECO:0000259" key="5">
    <source>
        <dbReference type="Pfam" id="PF13649"/>
    </source>
</evidence>
<keyword evidence="3" id="KW-0949">S-adenosyl-L-methionine</keyword>
<dbReference type="RefSeq" id="WP_015829607.1">
    <property type="nucleotide sequence ID" value="NC_012969.1"/>
</dbReference>
<dbReference type="GO" id="GO:0032259">
    <property type="term" value="P:methylation"/>
    <property type="evidence" value="ECO:0007669"/>
    <property type="project" value="UniProtKB-KW"/>
</dbReference>
<keyword evidence="2" id="KW-0808">Transferase</keyword>
<dbReference type="CDD" id="cd02440">
    <property type="entry name" value="AdoMet_MTases"/>
    <property type="match status" value="1"/>
</dbReference>
<dbReference type="STRING" id="582744.Msip34_0795"/>
<feature type="transmembrane region" description="Helical" evidence="4">
    <location>
        <begin position="87"/>
        <end position="105"/>
    </location>
</feature>
<name>C6XBW8_METGS</name>
<keyword evidence="4" id="KW-0812">Transmembrane</keyword>
<evidence type="ECO:0000313" key="6">
    <source>
        <dbReference type="EMBL" id="ACT50043.1"/>
    </source>
</evidence>
<evidence type="ECO:0000256" key="1">
    <source>
        <dbReference type="ARBA" id="ARBA00022603"/>
    </source>
</evidence>
<dbReference type="KEGG" id="mei:Msip34_0795"/>
<dbReference type="Proteomes" id="UP000002743">
    <property type="component" value="Chromosome"/>
</dbReference>
<dbReference type="Pfam" id="PF13649">
    <property type="entry name" value="Methyltransf_25"/>
    <property type="match status" value="1"/>
</dbReference>
<gene>
    <name evidence="6" type="ordered locus">Msip34_0795</name>
</gene>
<organism evidence="6 7">
    <name type="scientific">Methylovorus glucosotrophus (strain SIP3-4)</name>
    <dbReference type="NCBI Taxonomy" id="582744"/>
    <lineage>
        <taxon>Bacteria</taxon>
        <taxon>Pseudomonadati</taxon>
        <taxon>Pseudomonadota</taxon>
        <taxon>Betaproteobacteria</taxon>
        <taxon>Nitrosomonadales</taxon>
        <taxon>Methylophilaceae</taxon>
        <taxon>Methylovorus</taxon>
    </lineage>
</organism>
<feature type="transmembrane region" description="Helical" evidence="4">
    <location>
        <begin position="12"/>
        <end position="33"/>
    </location>
</feature>
<feature type="transmembrane region" description="Helical" evidence="4">
    <location>
        <begin position="39"/>
        <end position="57"/>
    </location>
</feature>
<dbReference type="eggNOG" id="COG2226">
    <property type="taxonomic scope" value="Bacteria"/>
</dbReference>
<evidence type="ECO:0000256" key="2">
    <source>
        <dbReference type="ARBA" id="ARBA00022679"/>
    </source>
</evidence>
<evidence type="ECO:0000256" key="4">
    <source>
        <dbReference type="SAM" id="Phobius"/>
    </source>
</evidence>
<evidence type="ECO:0000313" key="7">
    <source>
        <dbReference type="Proteomes" id="UP000002743"/>
    </source>
</evidence>
<dbReference type="SUPFAM" id="SSF53335">
    <property type="entry name" value="S-adenosyl-L-methionine-dependent methyltransferases"/>
    <property type="match status" value="1"/>
</dbReference>
<sequence>MASESPRVLPATLALLIQLGMLGINLLIALLFGQLTGRAYPFWLLVLIQAVGAYVLARLWGMASWWRLIHLFFPLVVWLMVQLHLPNWVYLAGFLFSLMLFWTTFRTQVPFYPSFPAVWQQVLAWMPARQGLRMIDIGSGLGDMAMHIAKVRPDCQMLGIEVAPLPWLISHARGRWRRSSARFVLGDYHKLDFREFDVVFAYLSPAAMPALWQKASSEMRPGSLLISYEFEIPGVPPALQQPIGETGKVLYGWIMPGM</sequence>
<accession>C6XBW8</accession>
<dbReference type="PANTHER" id="PTHR13610:SF9">
    <property type="entry name" value="FI06469P"/>
    <property type="match status" value="1"/>
</dbReference>
<reference evidence="6 7" key="2">
    <citation type="journal article" date="2011" name="J. Bacteriol.">
        <title>Genomes of three methylotrophs from a single niche uncover genetic and metabolic divergence of Methylophilaceae.</title>
        <authorList>
            <person name="Lapidus A."/>
            <person name="Clum A."/>
            <person name="Labutti K."/>
            <person name="Kaluzhnaya M.G."/>
            <person name="Lim S."/>
            <person name="Beck D.A."/>
            <person name="Glavina Del Rio T."/>
            <person name="Nolan M."/>
            <person name="Mavromatis K."/>
            <person name="Huntemann M."/>
            <person name="Lucas S."/>
            <person name="Lidstrom M.E."/>
            <person name="Ivanova N."/>
            <person name="Chistoserdova L."/>
        </authorList>
    </citation>
    <scope>NUCLEOTIDE SEQUENCE [LARGE SCALE GENOMIC DNA]</scope>
    <source>
        <strain evidence="6 7">SIP3-4</strain>
    </source>
</reference>
<keyword evidence="1" id="KW-0489">Methyltransferase</keyword>
<dbReference type="InterPro" id="IPR029063">
    <property type="entry name" value="SAM-dependent_MTases_sf"/>
</dbReference>
<dbReference type="PANTHER" id="PTHR13610">
    <property type="entry name" value="METHYLTRANSFERASE DOMAIN-CONTAINING PROTEIN"/>
    <property type="match status" value="1"/>
</dbReference>
<keyword evidence="4" id="KW-1133">Transmembrane helix</keyword>
<dbReference type="AlphaFoldDB" id="C6XBW8"/>